<evidence type="ECO:0000256" key="12">
    <source>
        <dbReference type="SAM" id="MobiDB-lite"/>
    </source>
</evidence>
<evidence type="ECO:0000259" key="13">
    <source>
        <dbReference type="Pfam" id="PF04869"/>
    </source>
</evidence>
<feature type="coiled-coil region" evidence="11">
    <location>
        <begin position="611"/>
        <end position="746"/>
    </location>
</feature>
<proteinExistence type="evidence at transcript level"/>
<dbReference type="GO" id="GO:0006886">
    <property type="term" value="P:intracellular protein transport"/>
    <property type="evidence" value="ECO:0007669"/>
    <property type="project" value="InterPro"/>
</dbReference>
<dbReference type="InterPro" id="IPR016024">
    <property type="entry name" value="ARM-type_fold"/>
</dbReference>
<evidence type="ECO:0000313" key="15">
    <source>
        <dbReference type="EMBL" id="CAB3267542.1"/>
    </source>
</evidence>
<dbReference type="GO" id="GO:0005783">
    <property type="term" value="C:endoplasmic reticulum"/>
    <property type="evidence" value="ECO:0007669"/>
    <property type="project" value="TreeGrafter"/>
</dbReference>
<feature type="repeat" description="ARM" evidence="10">
    <location>
        <begin position="59"/>
        <end position="96"/>
    </location>
</feature>
<evidence type="ECO:0000259" key="14">
    <source>
        <dbReference type="Pfam" id="PF04871"/>
    </source>
</evidence>
<dbReference type="GO" id="GO:0048280">
    <property type="term" value="P:vesicle fusion with Golgi apparatus"/>
    <property type="evidence" value="ECO:0007669"/>
    <property type="project" value="InterPro"/>
</dbReference>
<feature type="compositionally biased region" description="Acidic residues" evidence="12">
    <location>
        <begin position="854"/>
        <end position="878"/>
    </location>
</feature>
<dbReference type="InterPro" id="IPR006953">
    <property type="entry name" value="Vesicle_Uso1_P115_head"/>
</dbReference>
<comment type="subcellular location">
    <subcellularLocation>
        <location evidence="2">Cytoplasm</location>
    </subcellularLocation>
    <subcellularLocation>
        <location evidence="1">Golgi apparatus membrane</location>
        <topology evidence="1">Peripheral membrane protein</topology>
    </subcellularLocation>
</comment>
<dbReference type="GO" id="GO:0048211">
    <property type="term" value="P:Golgi vesicle docking"/>
    <property type="evidence" value="ECO:0007669"/>
    <property type="project" value="TreeGrafter"/>
</dbReference>
<dbReference type="GO" id="GO:0000139">
    <property type="term" value="C:Golgi membrane"/>
    <property type="evidence" value="ECO:0007669"/>
    <property type="project" value="UniProtKB-SubCell"/>
</dbReference>
<keyword evidence="9" id="KW-0472">Membrane</keyword>
<dbReference type="SUPFAM" id="SSF48371">
    <property type="entry name" value="ARM repeat"/>
    <property type="match status" value="2"/>
</dbReference>
<dbReference type="InterPro" id="IPR041209">
    <property type="entry name" value="P115_Arm_rpt"/>
</dbReference>
<keyword evidence="8 11" id="KW-0175">Coiled coil</keyword>
<evidence type="ECO:0000256" key="7">
    <source>
        <dbReference type="ARBA" id="ARBA00023034"/>
    </source>
</evidence>
<dbReference type="FunFam" id="1.25.10.10:FF:000394">
    <property type="entry name" value="general vesicular transport factor p115"/>
    <property type="match status" value="1"/>
</dbReference>
<dbReference type="EMBL" id="LR791680">
    <property type="protein sequence ID" value="CAB3267542.1"/>
    <property type="molecule type" value="mRNA"/>
</dbReference>
<feature type="region of interest" description="Disordered" evidence="12">
    <location>
        <begin position="850"/>
        <end position="878"/>
    </location>
</feature>
<dbReference type="GO" id="GO:0012507">
    <property type="term" value="C:ER to Golgi transport vesicle membrane"/>
    <property type="evidence" value="ECO:0007669"/>
    <property type="project" value="TreeGrafter"/>
</dbReference>
<dbReference type="InterPro" id="IPR000225">
    <property type="entry name" value="Armadillo"/>
</dbReference>
<evidence type="ECO:0000256" key="2">
    <source>
        <dbReference type="ARBA" id="ARBA00004496"/>
    </source>
</evidence>
<dbReference type="Gene3D" id="1.25.10.10">
    <property type="entry name" value="Leucine-rich Repeat Variant"/>
    <property type="match status" value="1"/>
</dbReference>
<protein>
    <recommendedName>
        <fullName evidence="4">General vesicular transport factor p115</fullName>
    </recommendedName>
</protein>
<reference evidence="15" key="1">
    <citation type="submission" date="2020-04" db="EMBL/GenBank/DDBJ databases">
        <authorList>
            <person name="Neveu A P."/>
        </authorList>
    </citation>
    <scope>NUCLEOTIDE SEQUENCE</scope>
    <source>
        <tissue evidence="15">Whole embryo</tissue>
    </source>
</reference>
<dbReference type="Pfam" id="PF04871">
    <property type="entry name" value="Uso1_p115_C"/>
    <property type="match status" value="1"/>
</dbReference>
<comment type="similarity">
    <text evidence="3">Belongs to the VDP/USO1/EDE1 family.</text>
</comment>
<evidence type="ECO:0000256" key="6">
    <source>
        <dbReference type="ARBA" id="ARBA00022737"/>
    </source>
</evidence>
<gene>
    <name evidence="15" type="primary">Uso1</name>
</gene>
<feature type="domain" description="Uso1/p115-like vesicle tethering protein C-terminal" evidence="14">
    <location>
        <begin position="710"/>
        <end position="868"/>
    </location>
</feature>
<evidence type="ECO:0000256" key="8">
    <source>
        <dbReference type="ARBA" id="ARBA00023054"/>
    </source>
</evidence>
<dbReference type="InterPro" id="IPR006955">
    <property type="entry name" value="Uso1_p115_C"/>
</dbReference>
<dbReference type="GO" id="GO:0045056">
    <property type="term" value="P:transcytosis"/>
    <property type="evidence" value="ECO:0007669"/>
    <property type="project" value="TreeGrafter"/>
</dbReference>
<dbReference type="Pfam" id="PF04869">
    <property type="entry name" value="Uso1_p115_head"/>
    <property type="match status" value="1"/>
</dbReference>
<evidence type="ECO:0000256" key="10">
    <source>
        <dbReference type="PROSITE-ProRule" id="PRU00259"/>
    </source>
</evidence>
<keyword evidence="7" id="KW-0333">Golgi apparatus</keyword>
<evidence type="ECO:0000256" key="3">
    <source>
        <dbReference type="ARBA" id="ARBA00006960"/>
    </source>
</evidence>
<dbReference type="GO" id="GO:0005795">
    <property type="term" value="C:Golgi stack"/>
    <property type="evidence" value="ECO:0007669"/>
    <property type="project" value="TreeGrafter"/>
</dbReference>
<dbReference type="AlphaFoldDB" id="A0A6F9DVU6"/>
<dbReference type="GO" id="GO:0006888">
    <property type="term" value="P:endoplasmic reticulum to Golgi vesicle-mediated transport"/>
    <property type="evidence" value="ECO:0007669"/>
    <property type="project" value="TreeGrafter"/>
</dbReference>
<dbReference type="PANTHER" id="PTHR10013">
    <property type="entry name" value="GENERAL VESICULAR TRANSPORT FACTOR P115"/>
    <property type="match status" value="1"/>
</dbReference>
<sequence length="878" mass="98535">MNYFKSFVKGNEEAQPTGTETVARLCDRISSSTLLEDRRDSVRALKSLSKKFRLEVGSQALPHILQLLRSDASDEDICSYSLETLINLTTVEDDEEGDTIIQSEFAMSFIEKFIDTVENIMLVLEMIERYDFTVRWSAIRLLTSLLRGKPSVVQQTILVQPMGISRIMDLLSENREVIRNEALLALIELTRGNANIQKIVAFENGFEAIFAVINEEGFCDGGVVVEDCLMLLLHLLKNNSSNQQFFKEGTLIQRLSPFFDISPESSWSAQKNANIHLMLKVIRTLVSPSNPSNFLQSCQLAMQQCNLLAKLSDLLMATGVPTDVLTEIINTVSEVLRGSTENQHVFANVMAPWEPPRSALVVLLMSMVNSQQPFFLRCAVLYCFQCFLHKNATGQSQIIDTLLPSSLEPHDVSSGQLLCGGLFAQSDTLSNWLAATALSHALHSNEPAKCQLLRVQLATAPGNTPVTLLRQLTSIIQQTTHLQTRIGLLNLLCCWLSNCPIAISHFLDDESTVPFLLSQLAVSGNDRDLLVNGVCALLLGICILDNDGSITHYSKESLIELVDARVGVENFCDTLGCVSQHDLYAKALQKHQPTSDTPRNLLFDYSFAKLFKALEDKITKTVSNLEDIKKEEEVKAAMKAHDSIITEYKTLIREQDSKVAKLQSKCAKLEKDVQETESLLKDRDSQVQQLKDQYNLMKLTQGDDSSSTMKQIQDLLAENNKKSEELASNAKRIKELENEVEKYVAIANEHSPMQDKIKDDCMENGVSEENESFDLKHYKELEDENKKLTKEVEECQESVRRLTESEVLNTAKIQEQILICDAIRKEQEDLLILLSDQETKLKDYKQKLANLGEEVSDDETDSIGEDEVVDDENSPSDQ</sequence>
<dbReference type="InterPro" id="IPR011989">
    <property type="entry name" value="ARM-like"/>
</dbReference>
<feature type="coiled-coil region" evidence="11">
    <location>
        <begin position="778"/>
        <end position="805"/>
    </location>
</feature>
<dbReference type="PROSITE" id="PS50176">
    <property type="entry name" value="ARM_REPEAT"/>
    <property type="match status" value="1"/>
</dbReference>
<organism evidence="15">
    <name type="scientific">Phallusia mammillata</name>
    <dbReference type="NCBI Taxonomy" id="59560"/>
    <lineage>
        <taxon>Eukaryota</taxon>
        <taxon>Metazoa</taxon>
        <taxon>Chordata</taxon>
        <taxon>Tunicata</taxon>
        <taxon>Ascidiacea</taxon>
        <taxon>Phlebobranchia</taxon>
        <taxon>Ascidiidae</taxon>
        <taxon>Phallusia</taxon>
    </lineage>
</organism>
<name>A0A6F9DVU6_9ASCI</name>
<evidence type="ECO:0000256" key="4">
    <source>
        <dbReference type="ARBA" id="ARBA00018243"/>
    </source>
</evidence>
<keyword evidence="6" id="KW-0677">Repeat</keyword>
<evidence type="ECO:0000256" key="1">
    <source>
        <dbReference type="ARBA" id="ARBA00004395"/>
    </source>
</evidence>
<dbReference type="Pfam" id="PF18770">
    <property type="entry name" value="Arm_vescicular"/>
    <property type="match status" value="1"/>
</dbReference>
<dbReference type="InterPro" id="IPR024095">
    <property type="entry name" value="Vesicle_P115"/>
</dbReference>
<feature type="domain" description="Vesicle tethering protein Uso1/P115-like head" evidence="13">
    <location>
        <begin position="341"/>
        <end position="621"/>
    </location>
</feature>
<accession>A0A6F9DVU6</accession>
<evidence type="ECO:0000256" key="11">
    <source>
        <dbReference type="SAM" id="Coils"/>
    </source>
</evidence>
<dbReference type="PANTHER" id="PTHR10013:SF0">
    <property type="entry name" value="GENERAL VESICULAR TRANSPORT FACTOR P115"/>
    <property type="match status" value="1"/>
</dbReference>
<evidence type="ECO:0000256" key="5">
    <source>
        <dbReference type="ARBA" id="ARBA00022490"/>
    </source>
</evidence>
<evidence type="ECO:0000256" key="9">
    <source>
        <dbReference type="ARBA" id="ARBA00023136"/>
    </source>
</evidence>
<keyword evidence="5" id="KW-0963">Cytoplasm</keyword>